<evidence type="ECO:0000313" key="2">
    <source>
        <dbReference type="EMBL" id="TWX59266.1"/>
    </source>
</evidence>
<dbReference type="OrthoDB" id="5741895at2"/>
<accession>A0A5C6QC13</accession>
<feature type="region of interest" description="Disordered" evidence="1">
    <location>
        <begin position="72"/>
        <end position="106"/>
    </location>
</feature>
<evidence type="ECO:0000313" key="5">
    <source>
        <dbReference type="Proteomes" id="UP000321917"/>
    </source>
</evidence>
<dbReference type="Proteomes" id="UP000321917">
    <property type="component" value="Unassembled WGS sequence"/>
</dbReference>
<keyword evidence="4" id="KW-1185">Reference proteome</keyword>
<name>A0A5C6QC13_9GAMM</name>
<dbReference type="AlphaFoldDB" id="A0A5C6QC13"/>
<dbReference type="Proteomes" id="UP000321525">
    <property type="component" value="Unassembled WGS sequence"/>
</dbReference>
<proteinExistence type="predicted"/>
<evidence type="ECO:0000313" key="4">
    <source>
        <dbReference type="Proteomes" id="UP000321525"/>
    </source>
</evidence>
<evidence type="ECO:0000256" key="1">
    <source>
        <dbReference type="SAM" id="MobiDB-lite"/>
    </source>
</evidence>
<comment type="caution">
    <text evidence="3">The sequence shown here is derived from an EMBL/GenBank/DDBJ whole genome shotgun (WGS) entry which is preliminary data.</text>
</comment>
<sequence length="175" mass="20777">MYKIHFQIFFISLALTFSHQSYAEKKHCQFYADKLHNIQSQQRQGHSLKRSESLKKQQESAREKWWQCQQGQLKKPTSNKQNIQKKKQRKNSVKGQHLSGSSASDVKKTRIEPFETSAALVLKSRYQGKKLQAWLEYYQQPKQCSRPKTIKKFAFCVENRRTQQLAFDKMMLVKF</sequence>
<feature type="compositionally biased region" description="Basic residues" evidence="1">
    <location>
        <begin position="83"/>
        <end position="92"/>
    </location>
</feature>
<reference evidence="3 5" key="1">
    <citation type="submission" date="2019-07" db="EMBL/GenBank/DDBJ databases">
        <title>Genomes of sea-ice associated Colwellia species.</title>
        <authorList>
            <person name="Bowman J.P."/>
        </authorList>
    </citation>
    <scope>NUCLEOTIDE SEQUENCE [LARGE SCALE GENOMIC DNA]</scope>
    <source>
        <strain evidence="2 4">ACAM 607</strain>
        <strain evidence="3 5">IC036</strain>
    </source>
</reference>
<dbReference type="EMBL" id="VOLQ01000019">
    <property type="protein sequence ID" value="TWX66152.1"/>
    <property type="molecule type" value="Genomic_DNA"/>
</dbReference>
<organism evidence="3 5">
    <name type="scientific">Colwellia hornerae</name>
    <dbReference type="NCBI Taxonomy" id="89402"/>
    <lineage>
        <taxon>Bacteria</taxon>
        <taxon>Pseudomonadati</taxon>
        <taxon>Pseudomonadota</taxon>
        <taxon>Gammaproteobacteria</taxon>
        <taxon>Alteromonadales</taxon>
        <taxon>Colwelliaceae</taxon>
        <taxon>Colwellia</taxon>
    </lineage>
</organism>
<gene>
    <name evidence="2" type="ORF">ESZ26_09865</name>
    <name evidence="3" type="ORF">ESZ27_11010</name>
</gene>
<evidence type="ECO:0000313" key="3">
    <source>
        <dbReference type="EMBL" id="TWX66152.1"/>
    </source>
</evidence>
<dbReference type="EMBL" id="VOLR01000012">
    <property type="protein sequence ID" value="TWX59266.1"/>
    <property type="molecule type" value="Genomic_DNA"/>
</dbReference>
<protein>
    <submittedName>
        <fullName evidence="3">Uncharacterized protein</fullName>
    </submittedName>
</protein>
<dbReference type="RefSeq" id="WP_146799464.1">
    <property type="nucleotide sequence ID" value="NZ_VOLP01000012.1"/>
</dbReference>